<dbReference type="InterPro" id="IPR001932">
    <property type="entry name" value="PPM-type_phosphatase-like_dom"/>
</dbReference>
<dbReference type="PROSITE" id="PS50110">
    <property type="entry name" value="RESPONSE_REGULATORY"/>
    <property type="match status" value="1"/>
</dbReference>
<evidence type="ECO:0000256" key="1">
    <source>
        <dbReference type="ARBA" id="ARBA00022553"/>
    </source>
</evidence>
<dbReference type="Gene3D" id="3.60.40.10">
    <property type="entry name" value="PPM-type phosphatase domain"/>
    <property type="match status" value="1"/>
</dbReference>
<dbReference type="SUPFAM" id="SSF52172">
    <property type="entry name" value="CheY-like"/>
    <property type="match status" value="1"/>
</dbReference>
<dbReference type="SUPFAM" id="SSF81606">
    <property type="entry name" value="PP2C-like"/>
    <property type="match status" value="1"/>
</dbReference>
<dbReference type="InterPro" id="IPR001789">
    <property type="entry name" value="Sig_transdc_resp-reg_receiver"/>
</dbReference>
<dbReference type="Pfam" id="PF00072">
    <property type="entry name" value="Response_reg"/>
    <property type="match status" value="1"/>
</dbReference>
<dbReference type="InterPro" id="IPR050595">
    <property type="entry name" value="Bact_response_regulator"/>
</dbReference>
<dbReference type="CDD" id="cd19920">
    <property type="entry name" value="REC_PA4781-like"/>
    <property type="match status" value="1"/>
</dbReference>
<proteinExistence type="predicted"/>
<name>A4TWB5_9PROT</name>
<dbReference type="SMART" id="SM00331">
    <property type="entry name" value="PP2C_SIG"/>
    <property type="match status" value="1"/>
</dbReference>
<dbReference type="Pfam" id="PF07228">
    <property type="entry name" value="SpoIIE"/>
    <property type="match status" value="1"/>
</dbReference>
<sequence length="395" mass="43424">MQARGIVLVVDDDPANIMILSQTLRPEHDVLFATDALKALDIAFHRLPHLILLDVMMPGMDGYELCRRLKADSVTAEIPVIFITSLEDKESEIKGLQCGAVDYIPKPFNPPVVRARVHNHLEMVRARINLRQYNQQLESANRMVAAGLRYASRIQGAMLPDLADLQGAVAETAVLWRPLDVVGGDYYWAGMHGDVSVFALIDCTGHGVPGAFMAVVAAASLAQVLRDSRTTDPARILADLHQAFRRLLRQDQGGQASDDGFDAAICVVDPGRCELAFAGANMHLLMAEAEGVDLLRGDRVGLGEGGAPDLTRLSTRMVELRPGAGFYLFSDGITDNMGGGERRQLFGWRRLAEQLARHRTEPLPRQLDALESCLAQWRGAEPQRDDMTLLAFRPL</sequence>
<evidence type="ECO:0000259" key="3">
    <source>
        <dbReference type="PROSITE" id="PS50110"/>
    </source>
</evidence>
<accession>A4TWB5</accession>
<dbReference type="Gene3D" id="3.40.50.2300">
    <property type="match status" value="1"/>
</dbReference>
<reference evidence="4" key="1">
    <citation type="journal article" date="2007" name="J. Bacteriol.">
        <title>Comparative genome analysis of four magnetotactic bacteria reveals a complex set of group-specific genes implicated in magnetosome biomineralization and function.</title>
        <authorList>
            <person name="Richter M."/>
            <person name="Kube M."/>
            <person name="Bazylinski D.A."/>
            <person name="Lombardot T."/>
            <person name="Gloeckner F.O."/>
            <person name="Reinhardt R."/>
            <person name="Schueler D."/>
        </authorList>
    </citation>
    <scope>NUCLEOTIDE SEQUENCE</scope>
    <source>
        <strain evidence="4">MSR-1</strain>
    </source>
</reference>
<feature type="modified residue" description="4-aspartylphosphate" evidence="2">
    <location>
        <position position="54"/>
    </location>
</feature>
<dbReference type="EMBL" id="CU459003">
    <property type="protein sequence ID" value="CAM74922.1"/>
    <property type="molecule type" value="Genomic_DNA"/>
</dbReference>
<evidence type="ECO:0000313" key="4">
    <source>
        <dbReference type="EMBL" id="CAM74922.1"/>
    </source>
</evidence>
<dbReference type="InterPro" id="IPR036457">
    <property type="entry name" value="PPM-type-like_dom_sf"/>
</dbReference>
<dbReference type="RefSeq" id="WP_158699418.1">
    <property type="nucleotide sequence ID" value="NZ_CP027527.1"/>
</dbReference>
<evidence type="ECO:0000256" key="2">
    <source>
        <dbReference type="PROSITE-ProRule" id="PRU00169"/>
    </source>
</evidence>
<dbReference type="AlphaFoldDB" id="A4TWB5"/>
<dbReference type="GO" id="GO:0000160">
    <property type="term" value="P:phosphorelay signal transduction system"/>
    <property type="evidence" value="ECO:0007669"/>
    <property type="project" value="InterPro"/>
</dbReference>
<dbReference type="InterPro" id="IPR011006">
    <property type="entry name" value="CheY-like_superfamily"/>
</dbReference>
<protein>
    <submittedName>
        <fullName evidence="4">Stage II sporulation E</fullName>
        <ecNumber evidence="4">3.1.3.16</ecNumber>
    </submittedName>
</protein>
<dbReference type="GO" id="GO:0004722">
    <property type="term" value="F:protein serine/threonine phosphatase activity"/>
    <property type="evidence" value="ECO:0007669"/>
    <property type="project" value="UniProtKB-EC"/>
</dbReference>
<dbReference type="SMART" id="SM00448">
    <property type="entry name" value="REC"/>
    <property type="match status" value="1"/>
</dbReference>
<gene>
    <name evidence="4" type="ORF">MGR_1747</name>
</gene>
<dbReference type="PANTHER" id="PTHR44591:SF3">
    <property type="entry name" value="RESPONSE REGULATORY DOMAIN-CONTAINING PROTEIN"/>
    <property type="match status" value="1"/>
</dbReference>
<keyword evidence="1 2" id="KW-0597">Phosphoprotein</keyword>
<dbReference type="EC" id="3.1.3.16" evidence="4"/>
<keyword evidence="4" id="KW-0378">Hydrolase</keyword>
<organism evidence="4">
    <name type="scientific">Magnetospirillum gryphiswaldense</name>
    <dbReference type="NCBI Taxonomy" id="55518"/>
    <lineage>
        <taxon>Bacteria</taxon>
        <taxon>Pseudomonadati</taxon>
        <taxon>Pseudomonadota</taxon>
        <taxon>Alphaproteobacteria</taxon>
        <taxon>Rhodospirillales</taxon>
        <taxon>Rhodospirillaceae</taxon>
        <taxon>Magnetospirillum</taxon>
    </lineage>
</organism>
<feature type="domain" description="Response regulatory" evidence="3">
    <location>
        <begin position="6"/>
        <end position="121"/>
    </location>
</feature>
<dbReference type="PANTHER" id="PTHR44591">
    <property type="entry name" value="STRESS RESPONSE REGULATOR PROTEIN 1"/>
    <property type="match status" value="1"/>
</dbReference>